<organism evidence="1 2">
    <name type="scientific">Coccidioides posadasii RMSCC 3488</name>
    <dbReference type="NCBI Taxonomy" id="454284"/>
    <lineage>
        <taxon>Eukaryota</taxon>
        <taxon>Fungi</taxon>
        <taxon>Dikarya</taxon>
        <taxon>Ascomycota</taxon>
        <taxon>Pezizomycotina</taxon>
        <taxon>Eurotiomycetes</taxon>
        <taxon>Eurotiomycetidae</taxon>
        <taxon>Onygenales</taxon>
        <taxon>Onygenaceae</taxon>
        <taxon>Coccidioides</taxon>
    </lineage>
</organism>
<reference evidence="2" key="3">
    <citation type="journal article" date="2010" name="Genome Res.">
        <title>Population genomic sequencing of Coccidioides fungi reveals recent hybridization and transposon control.</title>
        <authorList>
            <person name="Neafsey D.E."/>
            <person name="Barker B.M."/>
            <person name="Sharpton T.J."/>
            <person name="Stajich J.E."/>
            <person name="Park D.J."/>
            <person name="Whiston E."/>
            <person name="Hung C.-Y."/>
            <person name="McMahan C."/>
            <person name="White J."/>
            <person name="Sykes S."/>
            <person name="Heiman D."/>
            <person name="Young S."/>
            <person name="Zeng Q."/>
            <person name="Abouelleil A."/>
            <person name="Aftuck L."/>
            <person name="Bessette D."/>
            <person name="Brown A."/>
            <person name="FitzGerald M."/>
            <person name="Lui A."/>
            <person name="Macdonald J.P."/>
            <person name="Priest M."/>
            <person name="Orbach M.J."/>
            <person name="Galgiani J.N."/>
            <person name="Kirkland T.N."/>
            <person name="Cole G.T."/>
            <person name="Birren B.W."/>
            <person name="Henn M.R."/>
            <person name="Taylor J.W."/>
            <person name="Rounsley S.D."/>
        </authorList>
    </citation>
    <scope>NUCLEOTIDE SEQUENCE [LARGE SCALE GENOMIC DNA]</scope>
    <source>
        <strain evidence="2">RMSCC 3488</strain>
    </source>
</reference>
<dbReference type="AlphaFoldDB" id="A0A0J6FMH4"/>
<gene>
    <name evidence="1" type="ORF">CPAG_06936</name>
</gene>
<reference evidence="1 2" key="1">
    <citation type="submission" date="2007-06" db="EMBL/GenBank/DDBJ databases">
        <title>The Genome Sequence of Coccidioides posadasii RMSCC_3488.</title>
        <authorList>
            <consortium name="Coccidioides Genome Resources Consortium"/>
            <consortium name="The Broad Institute Genome Sequencing Platform"/>
            <person name="Henn M.R."/>
            <person name="Sykes S."/>
            <person name="Young S."/>
            <person name="Jaffe D."/>
            <person name="Berlin A."/>
            <person name="Alvarez P."/>
            <person name="Butler J."/>
            <person name="Gnerre S."/>
            <person name="Grabherr M."/>
            <person name="Mauceli E."/>
            <person name="Brockman W."/>
            <person name="Kodira C."/>
            <person name="Alvarado L."/>
            <person name="Zeng Q."/>
            <person name="Crawford M."/>
            <person name="Antoine C."/>
            <person name="Devon K."/>
            <person name="Galgiani J."/>
            <person name="Orsborn K."/>
            <person name="Lewis M.L."/>
            <person name="Nusbaum C."/>
            <person name="Galagan J."/>
            <person name="Birren B."/>
        </authorList>
    </citation>
    <scope>NUCLEOTIDE SEQUENCE [LARGE SCALE GENOMIC DNA]</scope>
    <source>
        <strain evidence="1 2">RMSCC 3488</strain>
    </source>
</reference>
<accession>A0A0J6FMH4</accession>
<proteinExistence type="predicted"/>
<protein>
    <submittedName>
        <fullName evidence="1">Uncharacterized protein</fullName>
    </submittedName>
</protein>
<dbReference type="VEuPathDB" id="FungiDB:CPAG_06936"/>
<reference evidence="2" key="2">
    <citation type="journal article" date="2009" name="Genome Res.">
        <title>Comparative genomic analyses of the human fungal pathogens Coccidioides and their relatives.</title>
        <authorList>
            <person name="Sharpton T.J."/>
            <person name="Stajich J.E."/>
            <person name="Rounsley S.D."/>
            <person name="Gardner M.J."/>
            <person name="Wortman J.R."/>
            <person name="Jordar V.S."/>
            <person name="Maiti R."/>
            <person name="Kodira C.D."/>
            <person name="Neafsey D.E."/>
            <person name="Zeng Q."/>
            <person name="Hung C.-Y."/>
            <person name="McMahan C."/>
            <person name="Muszewska A."/>
            <person name="Grynberg M."/>
            <person name="Mandel M.A."/>
            <person name="Kellner E.M."/>
            <person name="Barker B.M."/>
            <person name="Galgiani J.N."/>
            <person name="Orbach M.J."/>
            <person name="Kirkland T.N."/>
            <person name="Cole G.T."/>
            <person name="Henn M.R."/>
            <person name="Birren B.W."/>
            <person name="Taylor J.W."/>
        </authorList>
    </citation>
    <scope>NUCLEOTIDE SEQUENCE [LARGE SCALE GENOMIC DNA]</scope>
    <source>
        <strain evidence="2">RMSCC 3488</strain>
    </source>
</reference>
<evidence type="ECO:0000313" key="1">
    <source>
        <dbReference type="EMBL" id="KMM70625.1"/>
    </source>
</evidence>
<sequence>MPITPILQATDPEGRGIVEECHDIEKSTMEVVDKMAKLDRELCAVERKLRQYWINVTNQTVTSLELMKFVAEVHCKIDHLFSDLRSCGLMLMAIEEQQLKLSKQCTDAECTRELLNRDVYAGLLRLVCGLPAFGDDDDLIFH</sequence>
<evidence type="ECO:0000313" key="2">
    <source>
        <dbReference type="Proteomes" id="UP000054567"/>
    </source>
</evidence>
<name>A0A0J6FMH4_COCPO</name>
<dbReference type="EMBL" id="DS268112">
    <property type="protein sequence ID" value="KMM70625.1"/>
    <property type="molecule type" value="Genomic_DNA"/>
</dbReference>
<dbReference type="Proteomes" id="UP000054567">
    <property type="component" value="Unassembled WGS sequence"/>
</dbReference>